<dbReference type="Pfam" id="PF08492">
    <property type="entry name" value="SRP72"/>
    <property type="match status" value="1"/>
</dbReference>
<comment type="similarity">
    <text evidence="3">Belongs to the SRP72 family.</text>
</comment>
<dbReference type="GO" id="GO:0006614">
    <property type="term" value="P:SRP-dependent cotranslational protein targeting to membrane"/>
    <property type="evidence" value="ECO:0007669"/>
    <property type="project" value="InterPro"/>
</dbReference>
<dbReference type="Proteomes" id="UP000247498">
    <property type="component" value="Unassembled WGS sequence"/>
</dbReference>
<dbReference type="EMBL" id="BDRX01000093">
    <property type="protein sequence ID" value="GBF97135.1"/>
    <property type="molecule type" value="Genomic_DNA"/>
</dbReference>
<feature type="compositionally biased region" description="Basic and acidic residues" evidence="9">
    <location>
        <begin position="651"/>
        <end position="662"/>
    </location>
</feature>
<keyword evidence="6" id="KW-0256">Endoplasmic reticulum</keyword>
<dbReference type="OrthoDB" id="5421607at2759"/>
<keyword evidence="12" id="KW-1185">Reference proteome</keyword>
<organism evidence="11 12">
    <name type="scientific">Raphidocelis subcapitata</name>
    <dbReference type="NCBI Taxonomy" id="307507"/>
    <lineage>
        <taxon>Eukaryota</taxon>
        <taxon>Viridiplantae</taxon>
        <taxon>Chlorophyta</taxon>
        <taxon>core chlorophytes</taxon>
        <taxon>Chlorophyceae</taxon>
        <taxon>CS clade</taxon>
        <taxon>Sphaeropleales</taxon>
        <taxon>Selenastraceae</taxon>
        <taxon>Raphidocelis</taxon>
    </lineage>
</organism>
<gene>
    <name evidence="11" type="ORF">Rsub_10322</name>
</gene>
<dbReference type="PIRSF" id="PIRSF038922">
    <property type="entry name" value="SRP72"/>
    <property type="match status" value="1"/>
</dbReference>
<dbReference type="PANTHER" id="PTHR14094">
    <property type="entry name" value="SIGNAL RECOGNITION PARTICLE 72"/>
    <property type="match status" value="1"/>
</dbReference>
<evidence type="ECO:0000256" key="4">
    <source>
        <dbReference type="ARBA" id="ARBA00018350"/>
    </source>
</evidence>
<evidence type="ECO:0000256" key="7">
    <source>
        <dbReference type="ARBA" id="ARBA00023135"/>
    </source>
</evidence>
<sequence>MAQQDKEAELASLFDKLDSLTEHGQHAKALKVIEQILKVSPGDEDALRCKVVALISEGDFEEAQKALGHKRLEGQMAFERAYVLYRLGRLQDALKAASLAAAAADGGGGGADRRAEALQLEAQLHYRLGNAAECVAAYDRLVSEFKADSLELKTNAIAAYVAGGLSSRVPGLMASLKVTPKASFEVAFNRACGLVAEGDLAGAETALRVALKQGEEALYEEDLAEEEILDELSPLSCQLAWVLGRLGRASEAVARLEPLVGGELSDPATAAVVANNFIVDGHAADPNQKGFYGRSIKRLDALLDRASADPLSLSAGLNTRLSAPQRRALHLNRALLYLQSGKAEAARDLAAQLSKAWPDCQEVAMLQAVLLARGGKAPEADKLLAGLASGAADAQSATAAQLLRAQIALEGGDVPGALGVLGGLTGELATAPGVLATRVALMEQTGDTAGAEALLDSALAHWQSAARADPRDEAASEAVGWCLQRLVALKLQLEKAGEAIALFLQQQQQQQAGGGGAGGRRGASSAGRAPGAADAVALARLARAAAAAGDAEAVSVLARQLPGGVEAAGAGLDPEALEDLTRALNSVRAARRREAEAEAEAAAAEGADGAAAKRRRGGGEGGGAKKKRKKKPRYPKGYDPSKPNGGLPPPDPERWLPKWQRADHKKKQKRAPRRERGEGPVKGSQGAGKVDDALDRTGKKAGEAMEVDKGKGAAAGGAARPNLPQRKGSRK</sequence>
<evidence type="ECO:0000256" key="6">
    <source>
        <dbReference type="ARBA" id="ARBA00022824"/>
    </source>
</evidence>
<evidence type="ECO:0000259" key="10">
    <source>
        <dbReference type="Pfam" id="PF08492"/>
    </source>
</evidence>
<keyword evidence="8" id="KW-0687">Ribonucleoprotein</keyword>
<reference evidence="11 12" key="1">
    <citation type="journal article" date="2018" name="Sci. Rep.">
        <title>Raphidocelis subcapitata (=Pseudokirchneriella subcapitata) provides an insight into genome evolution and environmental adaptations in the Sphaeropleales.</title>
        <authorList>
            <person name="Suzuki S."/>
            <person name="Yamaguchi H."/>
            <person name="Nakajima N."/>
            <person name="Kawachi M."/>
        </authorList>
    </citation>
    <scope>NUCLEOTIDE SEQUENCE [LARGE SCALE GENOMIC DNA]</scope>
    <source>
        <strain evidence="11 12">NIES-35</strain>
    </source>
</reference>
<dbReference type="InterPro" id="IPR013699">
    <property type="entry name" value="Signal_recog_part_SRP72_RNA-bd"/>
</dbReference>
<dbReference type="Pfam" id="PF13432">
    <property type="entry name" value="TPR_16"/>
    <property type="match status" value="1"/>
</dbReference>
<dbReference type="PANTHER" id="PTHR14094:SF9">
    <property type="entry name" value="SIGNAL RECOGNITION PARTICLE SUBUNIT SRP72"/>
    <property type="match status" value="1"/>
</dbReference>
<dbReference type="InParanoid" id="A0A2V0PJB3"/>
<dbReference type="GO" id="GO:0005786">
    <property type="term" value="C:signal recognition particle, endoplasmic reticulum targeting"/>
    <property type="evidence" value="ECO:0007669"/>
    <property type="project" value="UniProtKB-KW"/>
</dbReference>
<feature type="domain" description="Signal recognition particle SRP72 subunit RNA-binding" evidence="10">
    <location>
        <begin position="623"/>
        <end position="666"/>
    </location>
</feature>
<feature type="compositionally biased region" description="Low complexity" evidence="9">
    <location>
        <begin position="600"/>
        <end position="610"/>
    </location>
</feature>
<feature type="region of interest" description="Disordered" evidence="9">
    <location>
        <begin position="598"/>
        <end position="731"/>
    </location>
</feature>
<feature type="compositionally biased region" description="Basic and acidic residues" evidence="9">
    <location>
        <begin position="689"/>
        <end position="711"/>
    </location>
</feature>
<comment type="caution">
    <text evidence="11">The sequence shown here is derived from an EMBL/GenBank/DDBJ whole genome shotgun (WGS) entry which is preliminary data.</text>
</comment>
<dbReference type="FunCoup" id="A0A2V0PJB3">
    <property type="interactions" value="2179"/>
</dbReference>
<evidence type="ECO:0000256" key="1">
    <source>
        <dbReference type="ARBA" id="ARBA00004240"/>
    </source>
</evidence>
<comment type="subcellular location">
    <subcellularLocation>
        <location evidence="2">Cytoplasm</location>
    </subcellularLocation>
    <subcellularLocation>
        <location evidence="1">Endoplasmic reticulum</location>
    </subcellularLocation>
</comment>
<dbReference type="AlphaFoldDB" id="A0A2V0PJB3"/>
<dbReference type="Gene3D" id="1.25.40.10">
    <property type="entry name" value="Tetratricopeptide repeat domain"/>
    <property type="match status" value="2"/>
</dbReference>
<name>A0A2V0PJB3_9CHLO</name>
<evidence type="ECO:0000256" key="5">
    <source>
        <dbReference type="ARBA" id="ARBA00022490"/>
    </source>
</evidence>
<dbReference type="GO" id="GO:0043022">
    <property type="term" value="F:ribosome binding"/>
    <property type="evidence" value="ECO:0007669"/>
    <property type="project" value="TreeGrafter"/>
</dbReference>
<accession>A0A2V0PJB3</accession>
<dbReference type="STRING" id="307507.A0A2V0PJB3"/>
<evidence type="ECO:0000256" key="2">
    <source>
        <dbReference type="ARBA" id="ARBA00004496"/>
    </source>
</evidence>
<keyword evidence="5" id="KW-0963">Cytoplasm</keyword>
<proteinExistence type="inferred from homology"/>
<keyword evidence="7" id="KW-0733">Signal recognition particle</keyword>
<evidence type="ECO:0000313" key="12">
    <source>
        <dbReference type="Proteomes" id="UP000247498"/>
    </source>
</evidence>
<dbReference type="GO" id="GO:0008312">
    <property type="term" value="F:7S RNA binding"/>
    <property type="evidence" value="ECO:0007669"/>
    <property type="project" value="InterPro"/>
</dbReference>
<evidence type="ECO:0000313" key="11">
    <source>
        <dbReference type="EMBL" id="GBF97135.1"/>
    </source>
</evidence>
<evidence type="ECO:0000256" key="3">
    <source>
        <dbReference type="ARBA" id="ARBA00007676"/>
    </source>
</evidence>
<evidence type="ECO:0000256" key="9">
    <source>
        <dbReference type="SAM" id="MobiDB-lite"/>
    </source>
</evidence>
<protein>
    <recommendedName>
        <fullName evidence="4">Signal recognition particle subunit SRP72</fullName>
    </recommendedName>
</protein>
<dbReference type="SUPFAM" id="SSF48452">
    <property type="entry name" value="TPR-like"/>
    <property type="match status" value="2"/>
</dbReference>
<dbReference type="GO" id="GO:0005783">
    <property type="term" value="C:endoplasmic reticulum"/>
    <property type="evidence" value="ECO:0007669"/>
    <property type="project" value="UniProtKB-SubCell"/>
</dbReference>
<dbReference type="InterPro" id="IPR011990">
    <property type="entry name" value="TPR-like_helical_dom_sf"/>
</dbReference>
<dbReference type="InterPro" id="IPR026270">
    <property type="entry name" value="SRP72"/>
</dbReference>
<feature type="compositionally biased region" description="Basic residues" evidence="9">
    <location>
        <begin position="663"/>
        <end position="673"/>
    </location>
</feature>
<evidence type="ECO:0000256" key="8">
    <source>
        <dbReference type="ARBA" id="ARBA00023274"/>
    </source>
</evidence>
<feature type="compositionally biased region" description="Basic residues" evidence="9">
    <location>
        <begin position="624"/>
        <end position="634"/>
    </location>
</feature>